<sequence>MLTLFLLAVYFRNLSATPISDLPAGGTNVFNDFLVPRNGTDASASAPASADDDNTRTTYDIVSSCFGTIIACLWSAAHPNIDGPDDAGWTCLKRRVLNMIYAFIAPELITLWAMRQYVAAKFITQDYNENVAKGEPHKVTVKSMVKEYFGKVPETAVERKEVEPWTQTHAFFVQMGGFMLYDRQGRPKRVLTYDDLRQLIATNKIDPPGLNEAELADRNKSDWLSKGVAVLQTTWFVVQCITRRVESLPISTLEVMTLAFAVLNAIVYWVWWNKPQGLGMGVCVMLKEDEDVPPRKSADGRPPPPTPATDDANEIEMERLMDSETTPADHPSTETVPEIMSEPEPTPTPRRHGFLRRKLLKDREAFPWPVFVIIRVPLRVGQTILRPMSKILGDTPPTTLPNGAMRVPMYYSDVRGEGTSPWTISCIIGIVFGSLHLLAWSSPFPSWLERTYWRIFSAISVAIPALILVGTLLQPYAEEEEEAGHSSSRMHKLGTKAAAGISVVFGMIINLSTFSYMFGRFALLALALLALRDPEPLTLVDVTWPSFIPHLF</sequence>
<feature type="region of interest" description="Disordered" evidence="1">
    <location>
        <begin position="292"/>
        <end position="352"/>
    </location>
</feature>
<comment type="caution">
    <text evidence="4">The sequence shown here is derived from an EMBL/GenBank/DDBJ whole genome shotgun (WGS) entry which is preliminary data.</text>
</comment>
<keyword evidence="2" id="KW-0812">Transmembrane</keyword>
<feature type="signal peptide" evidence="3">
    <location>
        <begin position="1"/>
        <end position="16"/>
    </location>
</feature>
<feature type="chain" id="PRO_5034652382" evidence="3">
    <location>
        <begin position="17"/>
        <end position="552"/>
    </location>
</feature>
<evidence type="ECO:0000256" key="1">
    <source>
        <dbReference type="SAM" id="MobiDB-lite"/>
    </source>
</evidence>
<dbReference type="OrthoDB" id="9451547at2759"/>
<dbReference type="AlphaFoldDB" id="A0A8H5ER83"/>
<protein>
    <submittedName>
        <fullName evidence="4">Uncharacterized protein</fullName>
    </submittedName>
</protein>
<feature type="transmembrane region" description="Helical" evidence="2">
    <location>
        <begin position="497"/>
        <end position="518"/>
    </location>
</feature>
<dbReference type="EMBL" id="JAACJJ010000059">
    <property type="protein sequence ID" value="KAF5309374.1"/>
    <property type="molecule type" value="Genomic_DNA"/>
</dbReference>
<proteinExistence type="predicted"/>
<name>A0A8H5ER83_9AGAR</name>
<accession>A0A8H5ER83</accession>
<dbReference type="PANTHER" id="PTHR35043">
    <property type="entry name" value="TRANSCRIPTION FACTOR DOMAIN-CONTAINING PROTEIN"/>
    <property type="match status" value="1"/>
</dbReference>
<organism evidence="4 5">
    <name type="scientific">Psilocybe cf. subviscida</name>
    <dbReference type="NCBI Taxonomy" id="2480587"/>
    <lineage>
        <taxon>Eukaryota</taxon>
        <taxon>Fungi</taxon>
        <taxon>Dikarya</taxon>
        <taxon>Basidiomycota</taxon>
        <taxon>Agaricomycotina</taxon>
        <taxon>Agaricomycetes</taxon>
        <taxon>Agaricomycetidae</taxon>
        <taxon>Agaricales</taxon>
        <taxon>Agaricineae</taxon>
        <taxon>Strophariaceae</taxon>
        <taxon>Psilocybe</taxon>
    </lineage>
</organism>
<reference evidence="4 5" key="1">
    <citation type="journal article" date="2020" name="ISME J.">
        <title>Uncovering the hidden diversity of litter-decomposition mechanisms in mushroom-forming fungi.</title>
        <authorList>
            <person name="Floudas D."/>
            <person name="Bentzer J."/>
            <person name="Ahren D."/>
            <person name="Johansson T."/>
            <person name="Persson P."/>
            <person name="Tunlid A."/>
        </authorList>
    </citation>
    <scope>NUCLEOTIDE SEQUENCE [LARGE SCALE GENOMIC DNA]</scope>
    <source>
        <strain evidence="4 5">CBS 101986</strain>
    </source>
</reference>
<evidence type="ECO:0000256" key="2">
    <source>
        <dbReference type="SAM" id="Phobius"/>
    </source>
</evidence>
<keyword evidence="5" id="KW-1185">Reference proteome</keyword>
<evidence type="ECO:0000313" key="4">
    <source>
        <dbReference type="EMBL" id="KAF5309374.1"/>
    </source>
</evidence>
<feature type="transmembrane region" description="Helical" evidence="2">
    <location>
        <begin position="452"/>
        <end position="477"/>
    </location>
</feature>
<feature type="transmembrane region" description="Helical" evidence="2">
    <location>
        <begin position="422"/>
        <end position="440"/>
    </location>
</feature>
<dbReference type="Proteomes" id="UP000567179">
    <property type="component" value="Unassembled WGS sequence"/>
</dbReference>
<gene>
    <name evidence="4" type="ORF">D9619_012305</name>
</gene>
<keyword evidence="2" id="KW-0472">Membrane</keyword>
<evidence type="ECO:0000313" key="5">
    <source>
        <dbReference type="Proteomes" id="UP000567179"/>
    </source>
</evidence>
<evidence type="ECO:0000256" key="3">
    <source>
        <dbReference type="SAM" id="SignalP"/>
    </source>
</evidence>
<dbReference type="PANTHER" id="PTHR35043:SF7">
    <property type="entry name" value="TRANSCRIPTION FACTOR DOMAIN-CONTAINING PROTEIN"/>
    <property type="match status" value="1"/>
</dbReference>
<keyword evidence="2" id="KW-1133">Transmembrane helix</keyword>
<feature type="transmembrane region" description="Helical" evidence="2">
    <location>
        <begin position="248"/>
        <end position="271"/>
    </location>
</feature>
<keyword evidence="3" id="KW-0732">Signal</keyword>